<organism evidence="1 2">
    <name type="scientific">Phlyctema vagabunda</name>
    <dbReference type="NCBI Taxonomy" id="108571"/>
    <lineage>
        <taxon>Eukaryota</taxon>
        <taxon>Fungi</taxon>
        <taxon>Dikarya</taxon>
        <taxon>Ascomycota</taxon>
        <taxon>Pezizomycotina</taxon>
        <taxon>Leotiomycetes</taxon>
        <taxon>Helotiales</taxon>
        <taxon>Dermateaceae</taxon>
        <taxon>Phlyctema</taxon>
    </lineage>
</organism>
<proteinExistence type="predicted"/>
<protein>
    <submittedName>
        <fullName evidence="1">Uncharacterized protein</fullName>
    </submittedName>
</protein>
<dbReference type="EMBL" id="JBFCZG010000001">
    <property type="protein sequence ID" value="KAL3427239.1"/>
    <property type="molecule type" value="Genomic_DNA"/>
</dbReference>
<evidence type="ECO:0000313" key="1">
    <source>
        <dbReference type="EMBL" id="KAL3427239.1"/>
    </source>
</evidence>
<sequence>MQKILAEDEEGSLKFEMQDVYTVSETLCGAKEWLKEVVFDASEAENYFDSPDSLNDLQVGDYFLPIDIGGGTGCMTVLQLASKSPLSVNQIGPTISLEISGAAVDLAFNEWIKSYITQEEYSKDIDTLIRRICSDFTTEKKFCGQRDTWTVHNISGLKENRDKEFVGESLMIDMRFIKACFDRPLDLLEKELKRMLQEHPAIKARRITFVKLLRSQLIYK</sequence>
<comment type="caution">
    <text evidence="1">The sequence shown here is derived from an EMBL/GenBank/DDBJ whole genome shotgun (WGS) entry which is preliminary data.</text>
</comment>
<gene>
    <name evidence="1" type="ORF">PVAG01_00748</name>
</gene>
<accession>A0ABR4PVE0</accession>
<dbReference type="Proteomes" id="UP001629113">
    <property type="component" value="Unassembled WGS sequence"/>
</dbReference>
<keyword evidence="2" id="KW-1185">Reference proteome</keyword>
<reference evidence="1 2" key="1">
    <citation type="submission" date="2024-06" db="EMBL/GenBank/DDBJ databases">
        <title>Complete genome of Phlyctema vagabunda strain 19-DSS-EL-015.</title>
        <authorList>
            <person name="Fiorenzani C."/>
        </authorList>
    </citation>
    <scope>NUCLEOTIDE SEQUENCE [LARGE SCALE GENOMIC DNA]</scope>
    <source>
        <strain evidence="1 2">19-DSS-EL-015</strain>
    </source>
</reference>
<name>A0ABR4PVE0_9HELO</name>
<evidence type="ECO:0000313" key="2">
    <source>
        <dbReference type="Proteomes" id="UP001629113"/>
    </source>
</evidence>